<dbReference type="OrthoDB" id="4339143at2"/>
<evidence type="ECO:0000313" key="3">
    <source>
        <dbReference type="Proteomes" id="UP000295217"/>
    </source>
</evidence>
<keyword evidence="3" id="KW-1185">Reference proteome</keyword>
<dbReference type="RefSeq" id="WP_132103611.1">
    <property type="nucleotide sequence ID" value="NZ_SMLB01000015.1"/>
</dbReference>
<dbReference type="AlphaFoldDB" id="A0A4R5AAF7"/>
<dbReference type="Pfam" id="PF10137">
    <property type="entry name" value="CAP12-PCTIR_TIR"/>
    <property type="match status" value="1"/>
</dbReference>
<accession>A0A4R5AAF7</accession>
<protein>
    <submittedName>
        <fullName evidence="2">Nucleotide-binding protein</fullName>
    </submittedName>
</protein>
<evidence type="ECO:0000259" key="1">
    <source>
        <dbReference type="Pfam" id="PF10137"/>
    </source>
</evidence>
<organism evidence="2 3">
    <name type="scientific">Jiangella aurantiaca</name>
    <dbReference type="NCBI Taxonomy" id="2530373"/>
    <lineage>
        <taxon>Bacteria</taxon>
        <taxon>Bacillati</taxon>
        <taxon>Actinomycetota</taxon>
        <taxon>Actinomycetes</taxon>
        <taxon>Jiangellales</taxon>
        <taxon>Jiangellaceae</taxon>
        <taxon>Jiangella</taxon>
    </lineage>
</organism>
<proteinExistence type="predicted"/>
<dbReference type="InterPro" id="IPR019302">
    <property type="entry name" value="CAP12/PCTIR_TIR_dom"/>
</dbReference>
<name>A0A4R5AAF7_9ACTN</name>
<gene>
    <name evidence="2" type="ORF">E1262_13275</name>
</gene>
<dbReference type="EMBL" id="SMLB01000015">
    <property type="protein sequence ID" value="TDD69288.1"/>
    <property type="molecule type" value="Genomic_DNA"/>
</dbReference>
<feature type="domain" description="CD-NTase-associated protein 12/Pycsar effector protein TIR" evidence="1">
    <location>
        <begin position="116"/>
        <end position="234"/>
    </location>
</feature>
<reference evidence="2 3" key="1">
    <citation type="submission" date="2019-02" db="EMBL/GenBank/DDBJ databases">
        <title>Draft genome sequences of novel Actinobacteria.</title>
        <authorList>
            <person name="Sahin N."/>
            <person name="Ay H."/>
            <person name="Saygin H."/>
        </authorList>
    </citation>
    <scope>NUCLEOTIDE SEQUENCE [LARGE SCALE GENOMIC DNA]</scope>
    <source>
        <strain evidence="2 3">8K307</strain>
    </source>
</reference>
<evidence type="ECO:0000313" key="2">
    <source>
        <dbReference type="EMBL" id="TDD69288.1"/>
    </source>
</evidence>
<dbReference type="GO" id="GO:0050135">
    <property type="term" value="F:NADP+ nucleosidase activity"/>
    <property type="evidence" value="ECO:0007669"/>
    <property type="project" value="InterPro"/>
</dbReference>
<comment type="caution">
    <text evidence="2">The sequence shown here is derived from an EMBL/GenBank/DDBJ whole genome shotgun (WGS) entry which is preliminary data.</text>
</comment>
<sequence>MPKDAQEHIATLLDQLANLNHRDDAALDALLKRTEMIIRNVFGETSKYLTDLSDIGFHPMVYPADDRYYNSSWASGTAELKNLLNTMSEEVQLFGSDVEPDKAKREDKAVSGGSGVFLVHGHDDRAKVEVARFMEKLGLDVIILHERPSNGRTIIEKFENESSAASFAVVLLTADDVGAVKGGSAEAIPRARQNVVFELGYFIGVLGRNRVVALKHPDVETPSDYSGVVYIPLDTGSWQLLLAKEIKSAGIDIDLNRALA</sequence>
<dbReference type="Proteomes" id="UP000295217">
    <property type="component" value="Unassembled WGS sequence"/>
</dbReference>